<dbReference type="SUPFAM" id="SSF52540">
    <property type="entry name" value="P-loop containing nucleoside triphosphate hydrolases"/>
    <property type="match status" value="1"/>
</dbReference>
<dbReference type="Pfam" id="PF01661">
    <property type="entry name" value="Macro"/>
    <property type="match status" value="1"/>
</dbReference>
<keyword evidence="37" id="KW-0342">GTP-binding</keyword>
<dbReference type="GO" id="GO:0020002">
    <property type="term" value="C:host cell plasma membrane"/>
    <property type="evidence" value="ECO:0007669"/>
    <property type="project" value="UniProtKB-SubCell"/>
</dbReference>
<evidence type="ECO:0000256" key="28">
    <source>
        <dbReference type="ARBA" id="ARBA00022833"/>
    </source>
</evidence>
<evidence type="ECO:0000256" key="41">
    <source>
        <dbReference type="ARBA" id="ARBA00023200"/>
    </source>
</evidence>
<dbReference type="InterPro" id="IPR048891">
    <property type="entry name" value="nsP3_ZBD"/>
</dbReference>
<evidence type="ECO:0000256" key="39">
    <source>
        <dbReference type="ARBA" id="ARBA00023139"/>
    </source>
</evidence>
<evidence type="ECO:0000256" key="3">
    <source>
        <dbReference type="ARBA" id="ARBA00002589"/>
    </source>
</evidence>
<evidence type="ECO:0000256" key="7">
    <source>
        <dbReference type="ARBA" id="ARBA00004490"/>
    </source>
</evidence>
<evidence type="ECO:0000256" key="51">
    <source>
        <dbReference type="ARBA" id="ARBA00048163"/>
    </source>
</evidence>
<evidence type="ECO:0000256" key="19">
    <source>
        <dbReference type="ARBA" id="ARBA00022691"/>
    </source>
</evidence>
<keyword evidence="29" id="KW-0067">ATP-binding</keyword>
<evidence type="ECO:0000256" key="31">
    <source>
        <dbReference type="ARBA" id="ARBA00022870"/>
    </source>
</evidence>
<keyword evidence="33" id="KW-0693">Viral RNA replication</keyword>
<sequence>MEKVHVDLDVDSPFVKSLQKSFPQFEIEAKQVTDNDHANARAFSHLATKLIESEVDREQVILDIGSAPVRHAHSSHNYHCVCPMISAEDPDRLQRYAERLRRSDITNKRIASKAADLLQVLSAPDAETQSLCMHTDATCSYQGTVAVYQDVYAVHAPTSIYYQAMKGVRTIYWIGFDTTPFMYKSMAGAYPSYNTNWADESVLEARNIGLGDADVQESKLRRLPTFCRKKLRPTDKVVFSVGSTIYTEDRSLLESWHLPNVFHLKGKNNFTGRCGTLVSCEGYVIKKITISPGLYGRVDNLASTMHREGFLCCKVTDTLRGERVSFAVCTYVPATLCDQMTGILATDVSVDDAQKLLVGLNQRIVVNGRTQRNANTMQNYLLPVVAQAFSRWAREYRADLEDERMLGERDRSLAMGCCWTFRTHKITSIYKKPGTQTIKKVPAVFDSFVLPRLSSHGLDITLRNRIKLYLEPAVTHAPAITQADVHQLETLQEEAEEVAAAEELREALPPLLPELDGETVEAEIDLIMQEAGAGSVETPRRHIRVTSYPGEETIGSYAVLSPKAVLNSDKLSCVHPLAEQVLIMTHKGRAGRYKVEPYTGKVVVPEGVAVPIQDFQALSESATIVYNEREFVNRYLHHIATNGGALNTDEEYYKVIRSSEAESDYVFDIDQRKCVRKSDAGPLCLVGELVDPPYHEFAYESLKTRPAAPHKVPTIGIYGVPGSGKSGIIKSAVTKKDLVVSAKKENCAEITRDVKRLRKMDITARTVDSVLLNGSKHAVQNLFIDEAFACHAGTLLALIAIVKPKKVVLCGDPKQCGFFNMMCLKVHFNHDICTEVHHKSISRRCTQTVTAVVSTLFYEKRMRTVNPCTQRIIIDTTGSTKPEKDDLILTCFRGWVKQLQIDYKHHEVMTAAASQGLTRKGVYAVRYKVNENPLYAQNSEHVNVLLTRTEKRIVWKTLAGDPWIKTLTATYPGDFTATLDEWQQEHDAIMARVLDAPASTDVFQNKVNVCWARALEPVLATANITLTRAQWDTIPPFALDRAHSPEMALNFLCTRFFGVDLDSGLFSARTVPLTYKNQHWDNSPGINMYGLNMTVARELARRYPCILKAIETGRMADIRVDAVKEYSPTTNVVPLNRRLPHALVTEHRNYGVADYSGFLAKLKGSTLLVIGDPIHVQGKRVESLGPSPTATYRSSLDLGIPQEIGKYDIVFINVRTEYKYHHYQQCEDHAIHHSMLTCKALNHLNKGGTCVAVGYGMADRATENILTAVARSFRFTRVCQPRNAQENTEVLFVFFHKDNGNHLQDQDRLGIILNNIYQGSSQHEAGRAPAYRVVRGDITKSSDEAIVNAANSKGQPGSGVCGAIYRKWPSAFDHRPVAVGTARMVDHRPCIIHAVGPNFSRVSETEGDIKLAEAYASIAHIVNTKRISSISIPLLSTGIYSGGKDRVAQSLNHLFTAMDTTDADVTIYCLDKTWESRIKDAIDKRNSVEEIAEEDKPVDVDLVRVHPRSSLAGRPGYSISEGRIHSYLEGTRFHQTAKDIAEIYAMWPDKAEANEQICLYILGESMTSIRSKCPVEDSEASSPPYTIPCLCDYAMTAERVFRLRAAKKEQFSVCSSFHLPKYRITGVQKIQCSKPVIFSGIAPPAVHPRKYTTIISERTTPEPTEILSIEDLPNVIPSPTQFLDYGAESLCFDNAVTTTGDSALSLCSSDGTSEIPEDLSVRRTVSTWSIPSATGFETKEEITEGESVHIAEYDQRDYSNVTEILLEFSRAPVQFLSDFKPIPAPRSIRPKISPVPAPRTKFTGPPIVASTLQYSKVYERPPGVARAISEAELDAYIQQQLN</sequence>
<dbReference type="GO" id="GO:0006370">
    <property type="term" value="P:7-methylguanosine mRNA capping"/>
    <property type="evidence" value="ECO:0007669"/>
    <property type="project" value="UniProtKB-KW"/>
</dbReference>
<comment type="catalytic activity">
    <reaction evidence="52">
        <text>4-O-(ADP-D-ribosyl)-L-aspartyl-[protein] + H2O = L-aspartyl-[protein] + ADP-D-ribose + H(+)</text>
        <dbReference type="Rhea" id="RHEA:54428"/>
        <dbReference type="Rhea" id="RHEA-COMP:9867"/>
        <dbReference type="Rhea" id="RHEA-COMP:13832"/>
        <dbReference type="ChEBI" id="CHEBI:15377"/>
        <dbReference type="ChEBI" id="CHEBI:15378"/>
        <dbReference type="ChEBI" id="CHEBI:29961"/>
        <dbReference type="ChEBI" id="CHEBI:57967"/>
        <dbReference type="ChEBI" id="CHEBI:138102"/>
    </reaction>
    <physiologicalReaction direction="left-to-right" evidence="52">
        <dbReference type="Rhea" id="RHEA:54429"/>
    </physiologicalReaction>
</comment>
<keyword evidence="21" id="KW-0479">Metal-binding</keyword>
<evidence type="ECO:0000256" key="1">
    <source>
        <dbReference type="ARBA" id="ARBA00001936"/>
    </source>
</evidence>
<keyword evidence="31" id="KW-1043">Host membrane</keyword>
<dbReference type="FunFam" id="3.40.50.300:FF:001415">
    <property type="entry name" value="Polyprotein P1234"/>
    <property type="match status" value="1"/>
</dbReference>
<evidence type="ECO:0000256" key="18">
    <source>
        <dbReference type="ARBA" id="ARBA00022679"/>
    </source>
</evidence>
<keyword evidence="44" id="KW-0449">Lipoprotein</keyword>
<dbReference type="GO" id="GO:0005525">
    <property type="term" value="F:GTP binding"/>
    <property type="evidence" value="ECO:0007669"/>
    <property type="project" value="UniProtKB-KW"/>
</dbReference>
<keyword evidence="11" id="KW-1036">Host cytoplasmic vesicle</keyword>
<keyword evidence="13" id="KW-1048">Host nucleus</keyword>
<comment type="catalytic activity">
    <reaction evidence="49">
        <text>a 5'-end triphospho-ribonucleoside in mRNA + H2O = a 5'-end diphospho-ribonucleoside in mRNA + phosphate + H(+)</text>
        <dbReference type="Rhea" id="RHEA:67004"/>
        <dbReference type="Rhea" id="RHEA-COMP:17164"/>
        <dbReference type="Rhea" id="RHEA-COMP:17165"/>
        <dbReference type="ChEBI" id="CHEBI:15377"/>
        <dbReference type="ChEBI" id="CHEBI:15378"/>
        <dbReference type="ChEBI" id="CHEBI:43474"/>
        <dbReference type="ChEBI" id="CHEBI:167616"/>
        <dbReference type="ChEBI" id="CHEBI:167618"/>
        <dbReference type="EC" id="3.6.1.74"/>
    </reaction>
    <physiologicalReaction direction="left-to-right" evidence="49">
        <dbReference type="Rhea" id="RHEA:67005"/>
    </physiologicalReaction>
</comment>
<dbReference type="InterPro" id="IPR002589">
    <property type="entry name" value="Macro_dom"/>
</dbReference>
<evidence type="ECO:0000256" key="12">
    <source>
        <dbReference type="ARBA" id="ARBA00022511"/>
    </source>
</evidence>
<evidence type="ECO:0000256" key="43">
    <source>
        <dbReference type="ARBA" id="ARBA00023268"/>
    </source>
</evidence>
<keyword evidence="34" id="KW-1190">Host gene expression shutoff by virus</keyword>
<name>H6STZ6_9VIRU</name>
<keyword evidence="18" id="KW-0808">Transferase</keyword>
<dbReference type="SUPFAM" id="SSF52949">
    <property type="entry name" value="Macro domain-like"/>
    <property type="match status" value="1"/>
</dbReference>
<evidence type="ECO:0000256" key="13">
    <source>
        <dbReference type="ARBA" id="ARBA00022562"/>
    </source>
</evidence>
<evidence type="ECO:0000256" key="21">
    <source>
        <dbReference type="ARBA" id="ARBA00022723"/>
    </source>
</evidence>
<evidence type="ECO:0000259" key="60">
    <source>
        <dbReference type="PROSITE" id="PS51743"/>
    </source>
</evidence>
<evidence type="ECO:0000256" key="24">
    <source>
        <dbReference type="ARBA" id="ARBA00022791"/>
    </source>
</evidence>
<keyword evidence="22" id="KW-1191">Eukaryotic host transcription shutoff by virus</keyword>
<dbReference type="EMBL" id="HM147986">
    <property type="protein sequence ID" value="AEJ36226.1"/>
    <property type="molecule type" value="Genomic_RNA"/>
</dbReference>
<dbReference type="GO" id="GO:0032259">
    <property type="term" value="P:methylation"/>
    <property type="evidence" value="ECO:0007669"/>
    <property type="project" value="UniProtKB-KW"/>
</dbReference>
<dbReference type="GO" id="GO:0042025">
    <property type="term" value="C:host cell nucleus"/>
    <property type="evidence" value="ECO:0007669"/>
    <property type="project" value="UniProtKB-SubCell"/>
</dbReference>
<evidence type="ECO:0000256" key="22">
    <source>
        <dbReference type="ARBA" id="ARBA00022731"/>
    </source>
</evidence>
<feature type="active site" description="For cysteine protease nsP2 activity" evidence="56">
    <location>
        <position position="1010"/>
    </location>
</feature>
<evidence type="ECO:0000256" key="40">
    <source>
        <dbReference type="ARBA" id="ARBA00023151"/>
    </source>
</evidence>
<dbReference type="GO" id="GO:0008234">
    <property type="term" value="F:cysteine-type peptidase activity"/>
    <property type="evidence" value="ECO:0007669"/>
    <property type="project" value="UniProtKB-KW"/>
</dbReference>
<feature type="domain" description="Peptidase C9" evidence="58">
    <location>
        <begin position="1001"/>
        <end position="1320"/>
    </location>
</feature>
<evidence type="ECO:0000256" key="34">
    <source>
        <dbReference type="ARBA" id="ARBA00022995"/>
    </source>
</evidence>
<keyword evidence="32" id="KW-0694">RNA-binding</keyword>
<evidence type="ECO:0000256" key="2">
    <source>
        <dbReference type="ARBA" id="ARBA00001946"/>
    </source>
</evidence>
<evidence type="ECO:0000256" key="48">
    <source>
        <dbReference type="ARBA" id="ARBA00047631"/>
    </source>
</evidence>
<dbReference type="GO" id="GO:0039523">
    <property type="term" value="P:symbiont-mediated suppression of host mRNA transcription via inhibition of RNA polymerase II activity"/>
    <property type="evidence" value="ECO:0007669"/>
    <property type="project" value="UniProtKB-KW"/>
</dbReference>
<keyword evidence="15" id="KW-0489">Methyltransferase</keyword>
<evidence type="ECO:0000256" key="27">
    <source>
        <dbReference type="ARBA" id="ARBA00022807"/>
    </source>
</evidence>
<evidence type="ECO:0000256" key="6">
    <source>
        <dbReference type="ARBA" id="ARBA00004350"/>
    </source>
</evidence>
<comment type="cofactor">
    <cofactor evidence="1">
        <name>Mn(2+)</name>
        <dbReference type="ChEBI" id="CHEBI:29035"/>
    </cofactor>
</comment>
<evidence type="ECO:0000256" key="37">
    <source>
        <dbReference type="ARBA" id="ARBA00023134"/>
    </source>
</evidence>
<dbReference type="Pfam" id="PF01707">
    <property type="entry name" value="Peptidase_C9"/>
    <property type="match status" value="1"/>
</dbReference>
<dbReference type="InterPro" id="IPR049329">
    <property type="entry name" value="ToMV_Hel_N"/>
</dbReference>
<evidence type="ECO:0000256" key="33">
    <source>
        <dbReference type="ARBA" id="ARBA00022953"/>
    </source>
</evidence>
<dbReference type="InterPro" id="IPR044371">
    <property type="entry name" value="Macro_X_NSP3-like"/>
</dbReference>
<dbReference type="GO" id="GO:0039657">
    <property type="term" value="P:symbiont-mediated suppression of host gene expression"/>
    <property type="evidence" value="ECO:0007669"/>
    <property type="project" value="UniProtKB-KW"/>
</dbReference>
<keyword evidence="16" id="KW-0507">mRNA processing</keyword>
<evidence type="ECO:0000256" key="56">
    <source>
        <dbReference type="PROSITE-ProRule" id="PRU00853"/>
    </source>
</evidence>
<dbReference type="InterPro" id="IPR002588">
    <property type="entry name" value="Alphavirus-like_MT_dom"/>
</dbReference>
<dbReference type="InterPro" id="IPR002620">
    <property type="entry name" value="Alphavirus_nsp2pro"/>
</dbReference>
<keyword evidence="23" id="KW-0547">Nucleotide-binding</keyword>
<dbReference type="InterPro" id="IPR027417">
    <property type="entry name" value="P-loop_NTPase"/>
</dbReference>
<comment type="cofactor">
    <cofactor evidence="2">
        <name>Mg(2+)</name>
        <dbReference type="ChEBI" id="CHEBI:18420"/>
    </cofactor>
</comment>
<dbReference type="GO" id="GO:0016556">
    <property type="term" value="P:mRNA modification"/>
    <property type="evidence" value="ECO:0007669"/>
    <property type="project" value="InterPro"/>
</dbReference>
<feature type="domain" description="(+)RNA virus helicase C-terminal" evidence="59">
    <location>
        <begin position="674"/>
        <end position="988"/>
    </location>
</feature>
<dbReference type="CDD" id="cd21557">
    <property type="entry name" value="Macro_X_Nsp3-like"/>
    <property type="match status" value="1"/>
</dbReference>
<keyword evidence="30" id="KW-0832">Ubl conjugation</keyword>
<dbReference type="PROSITE" id="PS51520">
    <property type="entry name" value="NSP2PRO"/>
    <property type="match status" value="1"/>
</dbReference>
<keyword evidence="35" id="KW-0506">mRNA capping</keyword>
<dbReference type="Pfam" id="PF01660">
    <property type="entry name" value="Vmethyltransf"/>
    <property type="match status" value="1"/>
</dbReference>
<organism evidence="61 62">
    <name type="scientific">Buggy Creek virus</name>
    <dbReference type="NCBI Taxonomy" id="48541"/>
    <lineage>
        <taxon>Viruses</taxon>
        <taxon>Riboviria</taxon>
        <taxon>Orthornavirae</taxon>
        <taxon>Kitrinoviricota</taxon>
        <taxon>Alsuviricetes</taxon>
        <taxon>Martellivirales</taxon>
        <taxon>Togaviridae</taxon>
        <taxon>Alphavirus</taxon>
        <taxon>Alphavirus fortmorgan</taxon>
        <taxon>Fort Morgan virus</taxon>
    </lineage>
</organism>
<evidence type="ECO:0000256" key="35">
    <source>
        <dbReference type="ARBA" id="ARBA00023042"/>
    </source>
</evidence>
<evidence type="ECO:0000256" key="14">
    <source>
        <dbReference type="ARBA" id="ARBA00022581"/>
    </source>
</evidence>
<evidence type="ECO:0000256" key="42">
    <source>
        <dbReference type="ARBA" id="ARBA00023247"/>
    </source>
</evidence>
<comment type="subcellular location">
    <subcellularLocation>
        <location evidence="4">Host cell membrane</location>
        <topology evidence="4">Lipid-anchor</topology>
        <orientation evidence="4">Cytoplasmic side</orientation>
    </subcellularLocation>
    <subcellularLocation>
        <location evidence="7">Host cell projection</location>
        <location evidence="7">Host filopodium</location>
    </subcellularLocation>
    <subcellularLocation>
        <location evidence="8">Host cytoplasmic vesicle membrane</location>
        <topology evidence="8">Lipid-anchor</topology>
    </subcellularLocation>
    <subcellularLocation>
        <location evidence="6">Host cytoplasmic vesicle membrane</location>
        <topology evidence="6">Peripheral membrane protein</topology>
    </subcellularLocation>
    <subcellularLocation>
        <location evidence="5">Host nucleus</location>
    </subcellularLocation>
</comment>
<dbReference type="FunFam" id="3.40.220.10:FF:000015">
    <property type="entry name" value="Polyprotein P1234"/>
    <property type="match status" value="1"/>
</dbReference>
<evidence type="ECO:0000256" key="30">
    <source>
        <dbReference type="ARBA" id="ARBA00022843"/>
    </source>
</evidence>
<dbReference type="GO" id="GO:0008174">
    <property type="term" value="F:mRNA methyltransferase activity"/>
    <property type="evidence" value="ECO:0007669"/>
    <property type="project" value="UniProtKB-UniRule"/>
</dbReference>
<keyword evidence="28" id="KW-0862">Zinc</keyword>
<comment type="catalytic activity">
    <reaction evidence="54">
        <text>N(7)-methyl-GTP + L-histidyl-[protein] = N(tele)-(N(7)-methylguanosine 5'-phospho)-L-histidyl-[protein] + diphosphate</text>
        <dbReference type="Rhea" id="RHEA:54792"/>
        <dbReference type="Rhea" id="RHEA-COMP:9745"/>
        <dbReference type="Rhea" id="RHEA-COMP:13995"/>
        <dbReference type="ChEBI" id="CHEBI:29979"/>
        <dbReference type="ChEBI" id="CHEBI:33019"/>
        <dbReference type="ChEBI" id="CHEBI:87133"/>
        <dbReference type="ChEBI" id="CHEBI:138334"/>
    </reaction>
    <physiologicalReaction direction="left-to-right" evidence="54">
        <dbReference type="Rhea" id="RHEA:54793"/>
    </physiologicalReaction>
</comment>
<evidence type="ECO:0000256" key="4">
    <source>
        <dbReference type="ARBA" id="ARBA00004112"/>
    </source>
</evidence>
<evidence type="ECO:0000256" key="8">
    <source>
        <dbReference type="ARBA" id="ARBA00004615"/>
    </source>
</evidence>
<evidence type="ECO:0000256" key="17">
    <source>
        <dbReference type="ARBA" id="ARBA00022670"/>
    </source>
</evidence>
<comment type="catalytic activity">
    <reaction evidence="47">
        <text>ADP-alpha-D-ribose 1''-phosphate + H2O = ADP-D-ribose + phosphate</text>
        <dbReference type="Rhea" id="RHEA:25029"/>
        <dbReference type="ChEBI" id="CHEBI:15377"/>
        <dbReference type="ChEBI" id="CHEBI:43474"/>
        <dbReference type="ChEBI" id="CHEBI:57967"/>
        <dbReference type="ChEBI" id="CHEBI:58753"/>
        <dbReference type="EC" id="3.1.3.84"/>
    </reaction>
    <physiologicalReaction direction="left-to-right" evidence="47">
        <dbReference type="Rhea" id="RHEA:25030"/>
    </physiologicalReaction>
</comment>
<evidence type="ECO:0000256" key="46">
    <source>
        <dbReference type="ARBA" id="ARBA00029613"/>
    </source>
</evidence>
<dbReference type="SMART" id="SM00506">
    <property type="entry name" value="A1pp"/>
    <property type="match status" value="1"/>
</dbReference>
<evidence type="ECO:0000256" key="36">
    <source>
        <dbReference type="ARBA" id="ARBA00023103"/>
    </source>
</evidence>
<keyword evidence="12" id="KW-1032">Host cell membrane</keyword>
<keyword evidence="17 56" id="KW-0645">Protease</keyword>
<evidence type="ECO:0000259" key="57">
    <source>
        <dbReference type="PROSITE" id="PS51154"/>
    </source>
</evidence>
<keyword evidence="42" id="KW-1262">Eukaryotic host gene expression shutoff by virus</keyword>
<dbReference type="GO" id="GO:0017111">
    <property type="term" value="F:ribonucleoside triphosphate phosphatase activity"/>
    <property type="evidence" value="ECO:0007669"/>
    <property type="project" value="UniProtKB-EC"/>
</dbReference>
<dbReference type="GO" id="GO:0006508">
    <property type="term" value="P:proteolysis"/>
    <property type="evidence" value="ECO:0007669"/>
    <property type="project" value="UniProtKB-KW"/>
</dbReference>
<dbReference type="GO" id="GO:0003724">
    <property type="term" value="F:RNA helicase activity"/>
    <property type="evidence" value="ECO:0007669"/>
    <property type="project" value="UniProtKB-EC"/>
</dbReference>
<comment type="catalytic activity">
    <reaction evidence="45">
        <text>GTP + S-adenosyl-L-methionine = N(7)-methyl-GTP + S-adenosyl-L-homocysteine</text>
        <dbReference type="Rhea" id="RHEA:46948"/>
        <dbReference type="ChEBI" id="CHEBI:37565"/>
        <dbReference type="ChEBI" id="CHEBI:57856"/>
        <dbReference type="ChEBI" id="CHEBI:59789"/>
        <dbReference type="ChEBI" id="CHEBI:87133"/>
    </reaction>
</comment>
<evidence type="ECO:0000259" key="58">
    <source>
        <dbReference type="PROSITE" id="PS51520"/>
    </source>
</evidence>
<dbReference type="GO" id="GO:0044176">
    <property type="term" value="C:host cell filopodium"/>
    <property type="evidence" value="ECO:0007669"/>
    <property type="project" value="UniProtKB-SubCell"/>
</dbReference>
<feature type="active site" description="For cysteine protease nsP2 activity" evidence="56">
    <location>
        <position position="1079"/>
    </location>
</feature>
<comment type="catalytic activity">
    <reaction evidence="50">
        <text>ATP + H2O = ADP + phosphate + H(+)</text>
        <dbReference type="Rhea" id="RHEA:13065"/>
        <dbReference type="ChEBI" id="CHEBI:15377"/>
        <dbReference type="ChEBI" id="CHEBI:15378"/>
        <dbReference type="ChEBI" id="CHEBI:30616"/>
        <dbReference type="ChEBI" id="CHEBI:43474"/>
        <dbReference type="ChEBI" id="CHEBI:456216"/>
        <dbReference type="EC" id="3.6.4.13"/>
    </reaction>
</comment>
<dbReference type="Proteomes" id="UP000165996">
    <property type="component" value="Genome"/>
</dbReference>
<evidence type="ECO:0000256" key="53">
    <source>
        <dbReference type="ARBA" id="ARBA00048830"/>
    </source>
</evidence>
<evidence type="ECO:0000256" key="32">
    <source>
        <dbReference type="ARBA" id="ARBA00022884"/>
    </source>
</evidence>
<reference evidence="61 62" key="1">
    <citation type="journal article" date="2012" name="J. Virol.">
        <title>Genome-scale phylogeny of the alphavirus genus suggests a marine origin.</title>
        <authorList>
            <person name="Forrester N.L."/>
            <person name="Palacios G."/>
            <person name="Tesh R.B."/>
            <person name="Savji N."/>
            <person name="Guzman H."/>
            <person name="Sherman M."/>
            <person name="Weaver S.C."/>
            <person name="Lipkin W.I."/>
        </authorList>
    </citation>
    <scope>NUCLEOTIDE SEQUENCE [LARGE SCALE GENOMIC DNA]</scope>
</reference>
<evidence type="ECO:0000256" key="10">
    <source>
        <dbReference type="ARBA" id="ARBA00022484"/>
    </source>
</evidence>
<keyword evidence="26" id="KW-0347">Helicase</keyword>
<evidence type="ECO:0000256" key="49">
    <source>
        <dbReference type="ARBA" id="ARBA00047740"/>
    </source>
</evidence>
<keyword evidence="40" id="KW-1159">RNA suppression of termination</keyword>
<evidence type="ECO:0000313" key="61">
    <source>
        <dbReference type="EMBL" id="AEJ36226.1"/>
    </source>
</evidence>
<evidence type="ECO:0000256" key="44">
    <source>
        <dbReference type="ARBA" id="ARBA00023288"/>
    </source>
</evidence>
<dbReference type="Pfam" id="PF20896">
    <property type="entry name" value="ToMV_Hel_N"/>
    <property type="match status" value="1"/>
</dbReference>
<dbReference type="Gene3D" id="3.90.70.110">
    <property type="entry name" value="Alphavirus nsP2 protease domain"/>
    <property type="match status" value="1"/>
</dbReference>
<comment type="catalytic activity">
    <reaction evidence="55">
        <text>N(tele)-(N(7)-methylguanosine 5'-phospho)-L-histidyl-[protein] + a 5'-end diphospho-(purine-ribonucleoside) in mRNA + H(+) = a 5'-end (N(7)-methyl 5'-triphosphoguanosine)-(purine-ribonucleoside) in mRNA + L-histidyl-[protein]</text>
        <dbReference type="Rhea" id="RHEA:54800"/>
        <dbReference type="Rhea" id="RHEA-COMP:9745"/>
        <dbReference type="Rhea" id="RHEA-COMP:12925"/>
        <dbReference type="Rhea" id="RHEA-COMP:13929"/>
        <dbReference type="Rhea" id="RHEA-COMP:13995"/>
        <dbReference type="ChEBI" id="CHEBI:15378"/>
        <dbReference type="ChEBI" id="CHEBI:29979"/>
        <dbReference type="ChEBI" id="CHEBI:133968"/>
        <dbReference type="ChEBI" id="CHEBI:138276"/>
        <dbReference type="ChEBI" id="CHEBI:138334"/>
    </reaction>
</comment>
<dbReference type="Gene3D" id="3.40.50.300">
    <property type="entry name" value="P-loop containing nucleotide triphosphate hydrolases"/>
    <property type="match status" value="2"/>
</dbReference>
<dbReference type="Gene3D" id="3.40.50.150">
    <property type="entry name" value="Vaccinia Virus protein VP39"/>
    <property type="match status" value="1"/>
</dbReference>
<evidence type="ECO:0000256" key="9">
    <source>
        <dbReference type="ARBA" id="ARBA00015868"/>
    </source>
</evidence>
<proteinExistence type="predicted"/>
<evidence type="ECO:0000313" key="62">
    <source>
        <dbReference type="Proteomes" id="UP000165996"/>
    </source>
</evidence>
<keyword evidence="25" id="KW-0378">Hydrolase</keyword>
<comment type="catalytic activity">
    <reaction evidence="51">
        <text>5-O-(ADP-D-ribosyl)-L-glutamyl-[protein] + H2O = L-glutamyl-[protein] + ADP-D-ribose + H(+)</text>
        <dbReference type="Rhea" id="RHEA:58248"/>
        <dbReference type="Rhea" id="RHEA-COMP:10208"/>
        <dbReference type="Rhea" id="RHEA-COMP:15089"/>
        <dbReference type="ChEBI" id="CHEBI:15377"/>
        <dbReference type="ChEBI" id="CHEBI:15378"/>
        <dbReference type="ChEBI" id="CHEBI:29973"/>
        <dbReference type="ChEBI" id="CHEBI:57967"/>
        <dbReference type="ChEBI" id="CHEBI:142540"/>
    </reaction>
    <physiologicalReaction direction="left-to-right" evidence="51">
        <dbReference type="Rhea" id="RHEA:58249"/>
    </physiologicalReaction>
</comment>
<keyword evidence="43" id="KW-0511">Multifunctional enzyme</keyword>
<keyword evidence="39" id="KW-0564">Palmitate</keyword>
<dbReference type="Gene3D" id="3.40.220.10">
    <property type="entry name" value="Leucine Aminopeptidase, subunit E, domain 1"/>
    <property type="match status" value="1"/>
</dbReference>
<dbReference type="GO" id="GO:0046872">
    <property type="term" value="F:metal ion binding"/>
    <property type="evidence" value="ECO:0007669"/>
    <property type="project" value="UniProtKB-KW"/>
</dbReference>
<evidence type="ECO:0000256" key="25">
    <source>
        <dbReference type="ARBA" id="ARBA00022801"/>
    </source>
</evidence>
<dbReference type="InterPro" id="IPR027351">
    <property type="entry name" value="(+)RNA_virus_helicase_core_dom"/>
</dbReference>
<dbReference type="PROSITE" id="PS51154">
    <property type="entry name" value="MACRO"/>
    <property type="match status" value="1"/>
</dbReference>
<feature type="domain" description="Alphavirus-like MT" evidence="60">
    <location>
        <begin position="28"/>
        <end position="257"/>
    </location>
</feature>
<keyword evidence="27" id="KW-0788">Thiol protease</keyword>
<evidence type="ECO:0000256" key="26">
    <source>
        <dbReference type="ARBA" id="ARBA00022806"/>
    </source>
</evidence>
<dbReference type="GO" id="GO:0005524">
    <property type="term" value="F:ATP binding"/>
    <property type="evidence" value="ECO:0007669"/>
    <property type="project" value="UniProtKB-KW"/>
</dbReference>
<keyword evidence="19" id="KW-0949">S-adenosyl-L-methionine</keyword>
<dbReference type="InterPro" id="IPR029063">
    <property type="entry name" value="SAM-dependent_MTases_sf"/>
</dbReference>
<evidence type="ECO:0000256" key="50">
    <source>
        <dbReference type="ARBA" id="ARBA00047984"/>
    </source>
</evidence>
<evidence type="ECO:0000256" key="54">
    <source>
        <dbReference type="ARBA" id="ARBA00048986"/>
    </source>
</evidence>
<keyword evidence="41" id="KW-1035">Host cytoplasm</keyword>
<evidence type="ECO:0000256" key="11">
    <source>
        <dbReference type="ARBA" id="ARBA00022488"/>
    </source>
</evidence>
<evidence type="ECO:0000256" key="16">
    <source>
        <dbReference type="ARBA" id="ARBA00022664"/>
    </source>
</evidence>
<dbReference type="Pfam" id="PF01443">
    <property type="entry name" value="Viral_helicase1"/>
    <property type="match status" value="1"/>
</dbReference>
<keyword evidence="36" id="KW-1104">Inhibition of host RNA polymerase II by virus</keyword>
<keyword evidence="20" id="KW-0548">Nucleotidyltransferase</keyword>
<evidence type="ECO:0000256" key="52">
    <source>
        <dbReference type="ARBA" id="ARBA00048482"/>
    </source>
</evidence>
<dbReference type="InterPro" id="IPR044936">
    <property type="entry name" value="Alphavirus_nsp2pro_sf"/>
</dbReference>
<dbReference type="GO" id="GO:1990817">
    <property type="term" value="F:poly(A) RNA polymerase activity"/>
    <property type="evidence" value="ECO:0007669"/>
    <property type="project" value="UniProtKB-EC"/>
</dbReference>
<comment type="function">
    <text evidence="3">Inactive precursor of the viral replicase, which is activated by cleavages carried out by the viral protease nsP2.</text>
</comment>
<keyword evidence="24" id="KW-1034">Host cell projection</keyword>
<dbReference type="PROSITE" id="PS51743">
    <property type="entry name" value="ALPHAVIRUS_MT"/>
    <property type="match status" value="1"/>
</dbReference>
<comment type="catalytic activity">
    <reaction evidence="53">
        <text>RNA(n) + ATP = RNA(n)-3'-adenine ribonucleotide + diphosphate</text>
        <dbReference type="Rhea" id="RHEA:11332"/>
        <dbReference type="Rhea" id="RHEA-COMP:14527"/>
        <dbReference type="Rhea" id="RHEA-COMP:17347"/>
        <dbReference type="ChEBI" id="CHEBI:30616"/>
        <dbReference type="ChEBI" id="CHEBI:33019"/>
        <dbReference type="ChEBI" id="CHEBI:140395"/>
        <dbReference type="ChEBI" id="CHEBI:173115"/>
        <dbReference type="EC" id="2.7.7.19"/>
    </reaction>
</comment>
<dbReference type="Pfam" id="PF20852">
    <property type="entry name" value="nsP3_ZBD"/>
    <property type="match status" value="1"/>
</dbReference>
<keyword evidence="10" id="KW-0696">RNA-directed RNA polymerase</keyword>
<evidence type="ECO:0000259" key="59">
    <source>
        <dbReference type="PROSITE" id="PS51657"/>
    </source>
</evidence>
<evidence type="ECO:0000256" key="29">
    <source>
        <dbReference type="ARBA" id="ARBA00022840"/>
    </source>
</evidence>
<evidence type="ECO:0000256" key="23">
    <source>
        <dbReference type="ARBA" id="ARBA00022741"/>
    </source>
</evidence>
<evidence type="ECO:0000256" key="55">
    <source>
        <dbReference type="ARBA" id="ARBA00049329"/>
    </source>
</evidence>
<accession>H6STZ6</accession>
<evidence type="ECO:0000256" key="20">
    <source>
        <dbReference type="ARBA" id="ARBA00022695"/>
    </source>
</evidence>
<keyword evidence="14" id="KW-0945">Host-virus interaction</keyword>
<feature type="domain" description="Macro" evidence="57">
    <location>
        <begin position="1318"/>
        <end position="1486"/>
    </location>
</feature>
<dbReference type="GO" id="GO:0140818">
    <property type="term" value="F:mRNA 5'-triphosphate monophosphatase activity"/>
    <property type="evidence" value="ECO:0007669"/>
    <property type="project" value="UniProtKB-EC"/>
</dbReference>
<evidence type="ECO:0000256" key="47">
    <source>
        <dbReference type="ARBA" id="ARBA00034446"/>
    </source>
</evidence>
<keyword evidence="38" id="KW-0472">Membrane</keyword>
<dbReference type="GO" id="GO:0044162">
    <property type="term" value="C:host cell cytoplasmic vesicle membrane"/>
    <property type="evidence" value="ECO:0007669"/>
    <property type="project" value="UniProtKB-SubCell"/>
</dbReference>
<dbReference type="PROSITE" id="PS51657">
    <property type="entry name" value="PSRV_HELICASE"/>
    <property type="match status" value="1"/>
</dbReference>
<comment type="catalytic activity">
    <reaction evidence="48">
        <text>a ribonucleoside 5'-triphosphate + H2O = a ribonucleoside 5'-diphosphate + phosphate + H(+)</text>
        <dbReference type="Rhea" id="RHEA:23680"/>
        <dbReference type="ChEBI" id="CHEBI:15377"/>
        <dbReference type="ChEBI" id="CHEBI:15378"/>
        <dbReference type="ChEBI" id="CHEBI:43474"/>
        <dbReference type="ChEBI" id="CHEBI:57930"/>
        <dbReference type="ChEBI" id="CHEBI:61557"/>
        <dbReference type="EC" id="3.6.1.15"/>
    </reaction>
</comment>
<evidence type="ECO:0000256" key="5">
    <source>
        <dbReference type="ARBA" id="ARBA00004147"/>
    </source>
</evidence>
<dbReference type="InterPro" id="IPR043472">
    <property type="entry name" value="Macro_dom-like"/>
</dbReference>
<evidence type="ECO:0000256" key="45">
    <source>
        <dbReference type="ARBA" id="ARBA00023718"/>
    </source>
</evidence>
<dbReference type="GO" id="GO:0003968">
    <property type="term" value="F:RNA-directed RNA polymerase activity"/>
    <property type="evidence" value="ECO:0007669"/>
    <property type="project" value="UniProtKB-KW"/>
</dbReference>
<protein>
    <recommendedName>
        <fullName evidence="9">Polyprotein P1234</fullName>
    </recommendedName>
    <alternativeName>
        <fullName evidence="46">Non-structural polyprotein</fullName>
    </alternativeName>
</protein>
<dbReference type="GO" id="GO:0003723">
    <property type="term" value="F:RNA binding"/>
    <property type="evidence" value="ECO:0007669"/>
    <property type="project" value="UniProtKB-KW"/>
</dbReference>
<evidence type="ECO:0000256" key="38">
    <source>
        <dbReference type="ARBA" id="ARBA00023136"/>
    </source>
</evidence>
<evidence type="ECO:0000256" key="15">
    <source>
        <dbReference type="ARBA" id="ARBA00022603"/>
    </source>
</evidence>